<dbReference type="AlphaFoldDB" id="A0A8C4ZAE8"/>
<keyword evidence="14" id="KW-1185">Reference proteome</keyword>
<dbReference type="GO" id="GO:0005829">
    <property type="term" value="C:cytosol"/>
    <property type="evidence" value="ECO:0007669"/>
    <property type="project" value="TreeGrafter"/>
</dbReference>
<evidence type="ECO:0000256" key="10">
    <source>
        <dbReference type="ARBA" id="ARBA00030592"/>
    </source>
</evidence>
<evidence type="ECO:0000256" key="4">
    <source>
        <dbReference type="ARBA" id="ARBA00022563"/>
    </source>
</evidence>
<organism evidence="13 14">
    <name type="scientific">Gadus morhua</name>
    <name type="common">Atlantic cod</name>
    <dbReference type="NCBI Taxonomy" id="8049"/>
    <lineage>
        <taxon>Eukaryota</taxon>
        <taxon>Metazoa</taxon>
        <taxon>Chordata</taxon>
        <taxon>Craniata</taxon>
        <taxon>Vertebrata</taxon>
        <taxon>Euteleostomi</taxon>
        <taxon>Actinopterygii</taxon>
        <taxon>Neopterygii</taxon>
        <taxon>Teleostei</taxon>
        <taxon>Neoteleostei</taxon>
        <taxon>Acanthomorphata</taxon>
        <taxon>Zeiogadaria</taxon>
        <taxon>Gadariae</taxon>
        <taxon>Gadiformes</taxon>
        <taxon>Gadoidei</taxon>
        <taxon>Gadidae</taxon>
        <taxon>Gadus</taxon>
    </lineage>
</organism>
<evidence type="ECO:0000256" key="12">
    <source>
        <dbReference type="ARBA" id="ARBA00047493"/>
    </source>
</evidence>
<evidence type="ECO:0000256" key="2">
    <source>
        <dbReference type="ARBA" id="ARBA00008276"/>
    </source>
</evidence>
<keyword evidence="8" id="KW-0067">ATP-binding</keyword>
<dbReference type="GeneTree" id="ENSGT00390000016526"/>
<dbReference type="InterPro" id="IPR036565">
    <property type="entry name" value="Mur-like_cat_sf"/>
</dbReference>
<dbReference type="Ensembl" id="ENSGMOT00000010011.2">
    <property type="protein sequence ID" value="ENSGMOP00000009750.2"/>
    <property type="gene ID" value="ENSGMOG00000009048.2"/>
</dbReference>
<comment type="pathway">
    <text evidence="1">Cofactor biosynthesis; tetrahydrofolylpolyglutamate biosynthesis.</text>
</comment>
<evidence type="ECO:0000256" key="5">
    <source>
        <dbReference type="ARBA" id="ARBA00022598"/>
    </source>
</evidence>
<reference evidence="13" key="1">
    <citation type="submission" date="2025-08" db="UniProtKB">
        <authorList>
            <consortium name="Ensembl"/>
        </authorList>
    </citation>
    <scope>IDENTIFICATION</scope>
</reference>
<keyword evidence="4" id="KW-0554">One-carbon metabolism</keyword>
<keyword evidence="9" id="KW-0460">Magnesium</keyword>
<reference evidence="13" key="2">
    <citation type="submission" date="2025-09" db="UniProtKB">
        <authorList>
            <consortium name="Ensembl"/>
        </authorList>
    </citation>
    <scope>IDENTIFICATION</scope>
</reference>
<dbReference type="GO" id="GO:0004326">
    <property type="term" value="F:tetrahydrofolylpolyglutamate synthase activity"/>
    <property type="evidence" value="ECO:0007669"/>
    <property type="project" value="UniProtKB-EC"/>
</dbReference>
<protein>
    <recommendedName>
        <fullName evidence="3">tetrahydrofolate synthase</fullName>
        <ecNumber evidence="3">6.3.2.17</ecNumber>
    </recommendedName>
    <alternativeName>
        <fullName evidence="11">Folylpoly-gamma-glutamate synthetase</fullName>
    </alternativeName>
    <alternativeName>
        <fullName evidence="10">Tetrahydrofolylpolyglutamate synthase</fullName>
    </alternativeName>
</protein>
<dbReference type="Gene3D" id="3.40.1190.10">
    <property type="entry name" value="Mur-like, catalytic domain"/>
    <property type="match status" value="1"/>
</dbReference>
<dbReference type="InterPro" id="IPR036615">
    <property type="entry name" value="Mur_ligase_C_dom_sf"/>
</dbReference>
<dbReference type="GO" id="GO:0006730">
    <property type="term" value="P:one-carbon metabolic process"/>
    <property type="evidence" value="ECO:0007669"/>
    <property type="project" value="UniProtKB-KW"/>
</dbReference>
<comment type="similarity">
    <text evidence="2">Belongs to the folylpolyglutamate synthase family.</text>
</comment>
<evidence type="ECO:0000313" key="13">
    <source>
        <dbReference type="Ensembl" id="ENSGMOP00000009750.2"/>
    </source>
</evidence>
<evidence type="ECO:0000256" key="9">
    <source>
        <dbReference type="ARBA" id="ARBA00022842"/>
    </source>
</evidence>
<evidence type="ECO:0000256" key="1">
    <source>
        <dbReference type="ARBA" id="ARBA00005150"/>
    </source>
</evidence>
<evidence type="ECO:0000256" key="6">
    <source>
        <dbReference type="ARBA" id="ARBA00022723"/>
    </source>
</evidence>
<sequence>GKGSTCAYTEQILRGYGLPTGFFRYKTELKFPVYLAVVEVIICGAYDCTNIIKKPWVCGVSSHGIDHTQILGDTIEEIAWHKGGIFKPEVPAFTVKQPEGSMAVLKQRASEIECPLWVCPELEDYQTDCGPLQLGLAGQHQRSNASLALQLSHTWLQRRRLQGTWRTLPSLHGPGVPLATPFTPSPIMTKGLADTVWAGRTQTLKNGEVTYFLDGAHTRRSMQACVSWFQEAAVRCERNSPIGVWQPQRCW</sequence>
<dbReference type="PANTHER" id="PTHR11136">
    <property type="entry name" value="FOLYLPOLYGLUTAMATE SYNTHASE-RELATED"/>
    <property type="match status" value="1"/>
</dbReference>
<dbReference type="GO" id="GO:0005524">
    <property type="term" value="F:ATP binding"/>
    <property type="evidence" value="ECO:0007669"/>
    <property type="project" value="UniProtKB-KW"/>
</dbReference>
<accession>A0A8C4ZAE8</accession>
<dbReference type="SUPFAM" id="SSF53244">
    <property type="entry name" value="MurD-like peptide ligases, peptide-binding domain"/>
    <property type="match status" value="1"/>
</dbReference>
<evidence type="ECO:0000256" key="11">
    <source>
        <dbReference type="ARBA" id="ARBA00030876"/>
    </source>
</evidence>
<evidence type="ECO:0000256" key="7">
    <source>
        <dbReference type="ARBA" id="ARBA00022741"/>
    </source>
</evidence>
<dbReference type="OMA" id="EDSINCC"/>
<proteinExistence type="inferred from homology"/>
<dbReference type="InterPro" id="IPR001645">
    <property type="entry name" value="Folylpolyglutamate_synth"/>
</dbReference>
<name>A0A8C4ZAE8_GADMO</name>
<dbReference type="EC" id="6.3.2.17" evidence="3"/>
<dbReference type="SUPFAM" id="SSF53623">
    <property type="entry name" value="MurD-like peptide ligases, catalytic domain"/>
    <property type="match status" value="1"/>
</dbReference>
<keyword evidence="7" id="KW-0547">Nucleotide-binding</keyword>
<keyword evidence="5" id="KW-0436">Ligase</keyword>
<dbReference type="Gene3D" id="3.90.190.20">
    <property type="entry name" value="Mur ligase, C-terminal domain"/>
    <property type="match status" value="1"/>
</dbReference>
<dbReference type="PANTHER" id="PTHR11136:SF5">
    <property type="entry name" value="FOLYLPOLYGLUTAMATE SYNTHASE, MITOCHONDRIAL"/>
    <property type="match status" value="1"/>
</dbReference>
<comment type="catalytic activity">
    <reaction evidence="12">
        <text>(6S)-5,6,7,8-tetrahydrofolyl-(gamma-L-Glu)(n) + L-glutamate + ATP = (6S)-5,6,7,8-tetrahydrofolyl-(gamma-L-Glu)(n+1) + ADP + phosphate + H(+)</text>
        <dbReference type="Rhea" id="RHEA:10580"/>
        <dbReference type="Rhea" id="RHEA-COMP:14738"/>
        <dbReference type="Rhea" id="RHEA-COMP:14740"/>
        <dbReference type="ChEBI" id="CHEBI:15378"/>
        <dbReference type="ChEBI" id="CHEBI:29985"/>
        <dbReference type="ChEBI" id="CHEBI:30616"/>
        <dbReference type="ChEBI" id="CHEBI:43474"/>
        <dbReference type="ChEBI" id="CHEBI:141005"/>
        <dbReference type="ChEBI" id="CHEBI:456216"/>
        <dbReference type="EC" id="6.3.2.17"/>
    </reaction>
</comment>
<evidence type="ECO:0000313" key="14">
    <source>
        <dbReference type="Proteomes" id="UP000694546"/>
    </source>
</evidence>
<dbReference type="GO" id="GO:0046872">
    <property type="term" value="F:metal ion binding"/>
    <property type="evidence" value="ECO:0007669"/>
    <property type="project" value="UniProtKB-KW"/>
</dbReference>
<keyword evidence="6" id="KW-0479">Metal-binding</keyword>
<evidence type="ECO:0000256" key="3">
    <source>
        <dbReference type="ARBA" id="ARBA00013025"/>
    </source>
</evidence>
<evidence type="ECO:0000256" key="8">
    <source>
        <dbReference type="ARBA" id="ARBA00022840"/>
    </source>
</evidence>
<dbReference type="GO" id="GO:0005739">
    <property type="term" value="C:mitochondrion"/>
    <property type="evidence" value="ECO:0007669"/>
    <property type="project" value="TreeGrafter"/>
</dbReference>
<dbReference type="Proteomes" id="UP000694546">
    <property type="component" value="Chromosome 4"/>
</dbReference>